<keyword evidence="2" id="KW-1185">Reference proteome</keyword>
<dbReference type="RefSeq" id="WP_336351802.1">
    <property type="nucleotide sequence ID" value="NZ_JAZAQL010000004.1"/>
</dbReference>
<organism evidence="1 2">
    <name type="scientific">Halorubellus litoreus</name>
    <dbReference type="NCBI Taxonomy" id="755308"/>
    <lineage>
        <taxon>Archaea</taxon>
        <taxon>Methanobacteriati</taxon>
        <taxon>Methanobacteriota</taxon>
        <taxon>Stenosarchaea group</taxon>
        <taxon>Halobacteria</taxon>
        <taxon>Halobacteriales</taxon>
        <taxon>Halorubellaceae</taxon>
        <taxon>Halorubellus</taxon>
    </lineage>
</organism>
<evidence type="ECO:0000313" key="1">
    <source>
        <dbReference type="EMBL" id="MFC6954859.1"/>
    </source>
</evidence>
<name>A0ABD5VHI6_9EURY</name>
<dbReference type="AlphaFoldDB" id="A0ABD5VHI6"/>
<protein>
    <submittedName>
        <fullName evidence="1">Uncharacterized protein</fullName>
    </submittedName>
</protein>
<dbReference type="Proteomes" id="UP001596395">
    <property type="component" value="Unassembled WGS sequence"/>
</dbReference>
<dbReference type="EMBL" id="JBHSXN010000004">
    <property type="protein sequence ID" value="MFC6954859.1"/>
    <property type="molecule type" value="Genomic_DNA"/>
</dbReference>
<comment type="caution">
    <text evidence="1">The sequence shown here is derived from an EMBL/GenBank/DDBJ whole genome shotgun (WGS) entry which is preliminary data.</text>
</comment>
<evidence type="ECO:0000313" key="2">
    <source>
        <dbReference type="Proteomes" id="UP001596395"/>
    </source>
</evidence>
<accession>A0ABD5VHI6</accession>
<gene>
    <name evidence="1" type="ORF">ACFQGB_18480</name>
</gene>
<reference evidence="1 2" key="1">
    <citation type="journal article" date="2019" name="Int. J. Syst. Evol. Microbiol.">
        <title>The Global Catalogue of Microorganisms (GCM) 10K type strain sequencing project: providing services to taxonomists for standard genome sequencing and annotation.</title>
        <authorList>
            <consortium name="The Broad Institute Genomics Platform"/>
            <consortium name="The Broad Institute Genome Sequencing Center for Infectious Disease"/>
            <person name="Wu L."/>
            <person name="Ma J."/>
        </authorList>
    </citation>
    <scope>NUCLEOTIDE SEQUENCE [LARGE SCALE GENOMIC DNA]</scope>
    <source>
        <strain evidence="1 2">GX26</strain>
    </source>
</reference>
<sequence length="204" mass="22679">MEESDRATAIEARELVLADSRYVGQAVARILCERLHPDDVTSVLDAQSLLGGTAPPADGAAGYHSGVARTADQTVARLEELRDSNPDVTSESIQTVRVAQYALRYRDVEAGRKYVLGSDANAEDESGWRGPLSPSWKYSVNTGDGTEFYVHGDRQIELHQEEDGAPYSTRFLHDGELVEEARFHRYGEANRMVKRWVTDPPEIE</sequence>
<proteinExistence type="predicted"/>